<evidence type="ECO:0000313" key="4">
    <source>
        <dbReference type="Proteomes" id="UP000009881"/>
    </source>
</evidence>
<organism evidence="3 4">
    <name type="scientific">Caenispirillum salinarum AK4</name>
    <dbReference type="NCBI Taxonomy" id="1238182"/>
    <lineage>
        <taxon>Bacteria</taxon>
        <taxon>Pseudomonadati</taxon>
        <taxon>Pseudomonadota</taxon>
        <taxon>Alphaproteobacteria</taxon>
        <taxon>Rhodospirillales</taxon>
        <taxon>Novispirillaceae</taxon>
        <taxon>Caenispirillum</taxon>
    </lineage>
</organism>
<dbReference type="eggNOG" id="COG1961">
    <property type="taxonomic scope" value="Bacteria"/>
</dbReference>
<proteinExistence type="predicted"/>
<sequence length="301" mass="33583">MRQLAPLGIESALEAVARCQTAVSERCRHLELALAQARYEADLARRQYDAVDPGNRLVASELERRWNDRLVDVARLEDQLTAQSGEDTGALTEEERAHLMALGRDLDAAWNHPGATTETRKRIVRTAIHEIMVKVEDERINLVIHWAGGDHTRLVVPKNRPGHHRWIGDPETGDLIHRLARQQSDAAIAATLNRIGKRTGRGNTWTEVRVRSYRNAHGIAVFKPGELAERGELTLEEAADRLKVSKMTVLRLISAGTIHGYQACKGGPWAIPAHQLSTLPPQLRSQGRPVTPDPDQIPLKF</sequence>
<dbReference type="NCBIfam" id="TIGR01764">
    <property type="entry name" value="excise"/>
    <property type="match status" value="1"/>
</dbReference>
<evidence type="ECO:0000256" key="1">
    <source>
        <dbReference type="SAM" id="MobiDB-lite"/>
    </source>
</evidence>
<evidence type="ECO:0000313" key="3">
    <source>
        <dbReference type="EMBL" id="EKV26571.1"/>
    </source>
</evidence>
<dbReference type="STRING" id="1238182.C882_2283"/>
<feature type="region of interest" description="Disordered" evidence="1">
    <location>
        <begin position="280"/>
        <end position="301"/>
    </location>
</feature>
<keyword evidence="4" id="KW-1185">Reference proteome</keyword>
<reference evidence="3 4" key="1">
    <citation type="journal article" date="2013" name="Genome Announc.">
        <title>Draft Genome Sequence of an Alphaproteobacterium, Caenispirillum salinarum AK4(T), Isolated from a Solar Saltern.</title>
        <authorList>
            <person name="Khatri I."/>
            <person name="Singh A."/>
            <person name="Korpole S."/>
            <person name="Pinnaka A.K."/>
            <person name="Subramanian S."/>
        </authorList>
    </citation>
    <scope>NUCLEOTIDE SEQUENCE [LARGE SCALE GENOMIC DNA]</scope>
    <source>
        <strain evidence="3 4">AK4</strain>
    </source>
</reference>
<accession>K9HCW0</accession>
<dbReference type="Pfam" id="PF12728">
    <property type="entry name" value="HTH_17"/>
    <property type="match status" value="1"/>
</dbReference>
<name>K9HCW0_9PROT</name>
<dbReference type="InterPro" id="IPR010093">
    <property type="entry name" value="SinI_DNA-bd"/>
</dbReference>
<gene>
    <name evidence="3" type="ORF">C882_2283</name>
</gene>
<protein>
    <recommendedName>
        <fullName evidence="2">Helix-turn-helix domain-containing protein</fullName>
    </recommendedName>
</protein>
<dbReference type="EMBL" id="ANHY01000027">
    <property type="protein sequence ID" value="EKV26571.1"/>
    <property type="molecule type" value="Genomic_DNA"/>
</dbReference>
<dbReference type="GO" id="GO:0003677">
    <property type="term" value="F:DNA binding"/>
    <property type="evidence" value="ECO:0007669"/>
    <property type="project" value="InterPro"/>
</dbReference>
<dbReference type="Proteomes" id="UP000009881">
    <property type="component" value="Unassembled WGS sequence"/>
</dbReference>
<dbReference type="InterPro" id="IPR041657">
    <property type="entry name" value="HTH_17"/>
</dbReference>
<dbReference type="AlphaFoldDB" id="K9HCW0"/>
<feature type="domain" description="Helix-turn-helix" evidence="2">
    <location>
        <begin position="233"/>
        <end position="276"/>
    </location>
</feature>
<evidence type="ECO:0000259" key="2">
    <source>
        <dbReference type="Pfam" id="PF12728"/>
    </source>
</evidence>
<comment type="caution">
    <text evidence="3">The sequence shown here is derived from an EMBL/GenBank/DDBJ whole genome shotgun (WGS) entry which is preliminary data.</text>
</comment>